<keyword evidence="11" id="KW-1185">Reference proteome</keyword>
<protein>
    <recommendedName>
        <fullName evidence="9">Carbohydrate sulfotransferase</fullName>
        <ecNumber evidence="9">2.8.2.-</ecNumber>
    </recommendedName>
</protein>
<keyword evidence="4" id="KW-0812">Transmembrane</keyword>
<comment type="similarity">
    <text evidence="2 9">Belongs to the sulfotransferase 2 family.</text>
</comment>
<dbReference type="PANTHER" id="PTHR12137">
    <property type="entry name" value="CARBOHYDRATE SULFOTRANSFERASE"/>
    <property type="match status" value="1"/>
</dbReference>
<sequence length="337" mass="39230">MKLTEEGIDMFANRRPDRPELWKESSQQLVRRKELRERCSAEELNPLLDLSRMVYDDKHKVVMCVVPKAACTTMKRAMWFLQGNVDKANINQVNTKLLVLGSGKIKTLNLLPKTEALKRLLNYTTFVVMRDPTARIVSAHSSKFTNRTSSPSYKLFYGRQIAMRQAVLYSKGVKLNYRNIVATSNLKMDPDFQRLSTDKQQEVIDYAKIMRFGNISFHQFGRSVSQQNPSHTKSFDVHWRPQVDLCNPCLFNYDYVIKFENLATEANGLLRYLQRNDPEEKKYFVDETHNPLIDDEKTRKVFDGIGNDVLDGLERIYAHDFRVLGYKTSFNSFKNTK</sequence>
<keyword evidence="9" id="KW-0735">Signal-anchor</keyword>
<keyword evidence="3 9" id="KW-0808">Transferase</keyword>
<keyword evidence="6 9" id="KW-0333">Golgi apparatus</keyword>
<organism evidence="10 11">
    <name type="scientific">Clavelina lepadiformis</name>
    <name type="common">Light-bulb sea squirt</name>
    <name type="synonym">Ascidia lepadiformis</name>
    <dbReference type="NCBI Taxonomy" id="159417"/>
    <lineage>
        <taxon>Eukaryota</taxon>
        <taxon>Metazoa</taxon>
        <taxon>Chordata</taxon>
        <taxon>Tunicata</taxon>
        <taxon>Ascidiacea</taxon>
        <taxon>Aplousobranchia</taxon>
        <taxon>Clavelinidae</taxon>
        <taxon>Clavelina</taxon>
    </lineage>
</organism>
<proteinExistence type="inferred from homology"/>
<evidence type="ECO:0000256" key="2">
    <source>
        <dbReference type="ARBA" id="ARBA00006339"/>
    </source>
</evidence>
<evidence type="ECO:0000313" key="10">
    <source>
        <dbReference type="EMBL" id="CAK8684424.1"/>
    </source>
</evidence>
<comment type="caution">
    <text evidence="10">The sequence shown here is derived from an EMBL/GenBank/DDBJ whole genome shotgun (WGS) entry which is preliminary data.</text>
</comment>
<comment type="subcellular location">
    <subcellularLocation>
        <location evidence="1 9">Golgi apparatus membrane</location>
        <topology evidence="1 9">Single-pass type II membrane protein</topology>
    </subcellularLocation>
</comment>
<evidence type="ECO:0000256" key="1">
    <source>
        <dbReference type="ARBA" id="ARBA00004323"/>
    </source>
</evidence>
<evidence type="ECO:0000256" key="6">
    <source>
        <dbReference type="ARBA" id="ARBA00023034"/>
    </source>
</evidence>
<evidence type="ECO:0000256" key="7">
    <source>
        <dbReference type="ARBA" id="ARBA00023136"/>
    </source>
</evidence>
<evidence type="ECO:0000256" key="5">
    <source>
        <dbReference type="ARBA" id="ARBA00022989"/>
    </source>
</evidence>
<evidence type="ECO:0000313" key="11">
    <source>
        <dbReference type="Proteomes" id="UP001642483"/>
    </source>
</evidence>
<dbReference type="EC" id="2.8.2.-" evidence="9"/>
<evidence type="ECO:0000256" key="9">
    <source>
        <dbReference type="RuleBase" id="RU364020"/>
    </source>
</evidence>
<evidence type="ECO:0000256" key="8">
    <source>
        <dbReference type="ARBA" id="ARBA00023180"/>
    </source>
</evidence>
<keyword evidence="8 9" id="KW-0325">Glycoprotein</keyword>
<dbReference type="EMBL" id="CAWYQH010000097">
    <property type="protein sequence ID" value="CAK8684424.1"/>
    <property type="molecule type" value="Genomic_DNA"/>
</dbReference>
<dbReference type="PANTHER" id="PTHR12137:SF54">
    <property type="entry name" value="CARBOHYDRATE SULFOTRANSFERASE"/>
    <property type="match status" value="1"/>
</dbReference>
<keyword evidence="9" id="KW-0119">Carbohydrate metabolism</keyword>
<gene>
    <name evidence="10" type="ORF">CVLEPA_LOCUS15410</name>
</gene>
<evidence type="ECO:0000256" key="3">
    <source>
        <dbReference type="ARBA" id="ARBA00022679"/>
    </source>
</evidence>
<dbReference type="InterPro" id="IPR005331">
    <property type="entry name" value="Sulfotransferase"/>
</dbReference>
<keyword evidence="5" id="KW-1133">Transmembrane helix</keyword>
<reference evidence="10 11" key="1">
    <citation type="submission" date="2024-02" db="EMBL/GenBank/DDBJ databases">
        <authorList>
            <person name="Daric V."/>
            <person name="Darras S."/>
        </authorList>
    </citation>
    <scope>NUCLEOTIDE SEQUENCE [LARGE SCALE GENOMIC DNA]</scope>
</reference>
<accession>A0ABP0G0T2</accession>
<dbReference type="Proteomes" id="UP001642483">
    <property type="component" value="Unassembled WGS sequence"/>
</dbReference>
<evidence type="ECO:0000256" key="4">
    <source>
        <dbReference type="ARBA" id="ARBA00022692"/>
    </source>
</evidence>
<dbReference type="InterPro" id="IPR018011">
    <property type="entry name" value="Carb_sulfotrans_8-10"/>
</dbReference>
<keyword evidence="7" id="KW-0472">Membrane</keyword>
<name>A0ABP0G0T2_CLALP</name>
<dbReference type="Pfam" id="PF03567">
    <property type="entry name" value="Sulfotransfer_2"/>
    <property type="match status" value="1"/>
</dbReference>